<name>A0A2N5TJ56_9BASI</name>
<sequence length="311" mass="35312">MEGATSIRATLAQTGRISNKSSKATILEEGTSQVHWITSPRVDPVEATGHMAFPLTSNRKVAHQYAGKSQDTATSHRITYLDPDFIEAGPRTIPTTSNHKSQVTAHEESRKQDKASLKKNQENLKMIKESLKLSSEPDALKRTPEPVAHQENPGLDAERNSAPEVKAARKGFKKRLRKYARKSSKLFASAWKKSWYRLEQFRRRIAYLLGQIRRTLWRYGHVQTPPHESHHGQVQEKHVSPATPPHSHDESEETHQHSTPLQTEDQLDYSPHNIDWYYAPIAHDYPPPKPIEAYPASLGRVNGLTPTSHRR</sequence>
<feature type="region of interest" description="Disordered" evidence="1">
    <location>
        <begin position="223"/>
        <end position="265"/>
    </location>
</feature>
<feature type="compositionally biased region" description="Basic and acidic residues" evidence="1">
    <location>
        <begin position="246"/>
        <end position="256"/>
    </location>
</feature>
<reference evidence="2 3" key="1">
    <citation type="submission" date="2017-11" db="EMBL/GenBank/DDBJ databases">
        <title>De novo assembly and phasing of dikaryotic genomes from two isolates of Puccinia coronata f. sp. avenae, the causal agent of oat crown rust.</title>
        <authorList>
            <person name="Miller M.E."/>
            <person name="Zhang Y."/>
            <person name="Omidvar V."/>
            <person name="Sperschneider J."/>
            <person name="Schwessinger B."/>
            <person name="Raley C."/>
            <person name="Palmer J.M."/>
            <person name="Garnica D."/>
            <person name="Upadhyaya N."/>
            <person name="Rathjen J."/>
            <person name="Taylor J.M."/>
            <person name="Park R.F."/>
            <person name="Dodds P.N."/>
            <person name="Hirsch C.D."/>
            <person name="Kianian S.F."/>
            <person name="Figueroa M."/>
        </authorList>
    </citation>
    <scope>NUCLEOTIDE SEQUENCE [LARGE SCALE GENOMIC DNA]</scope>
    <source>
        <strain evidence="2">12SD80</strain>
    </source>
</reference>
<organism evidence="2 3">
    <name type="scientific">Puccinia coronata f. sp. avenae</name>
    <dbReference type="NCBI Taxonomy" id="200324"/>
    <lineage>
        <taxon>Eukaryota</taxon>
        <taxon>Fungi</taxon>
        <taxon>Dikarya</taxon>
        <taxon>Basidiomycota</taxon>
        <taxon>Pucciniomycotina</taxon>
        <taxon>Pucciniomycetes</taxon>
        <taxon>Pucciniales</taxon>
        <taxon>Pucciniaceae</taxon>
        <taxon>Puccinia</taxon>
    </lineage>
</organism>
<evidence type="ECO:0000313" key="3">
    <source>
        <dbReference type="Proteomes" id="UP000235392"/>
    </source>
</evidence>
<feature type="region of interest" description="Disordered" evidence="1">
    <location>
        <begin position="86"/>
        <end position="169"/>
    </location>
</feature>
<dbReference type="Proteomes" id="UP000235392">
    <property type="component" value="Unassembled WGS sequence"/>
</dbReference>
<evidence type="ECO:0000256" key="1">
    <source>
        <dbReference type="SAM" id="MobiDB-lite"/>
    </source>
</evidence>
<proteinExistence type="predicted"/>
<comment type="caution">
    <text evidence="2">The sequence shown here is derived from an EMBL/GenBank/DDBJ whole genome shotgun (WGS) entry which is preliminary data.</text>
</comment>
<feature type="compositionally biased region" description="Basic and acidic residues" evidence="1">
    <location>
        <begin position="105"/>
        <end position="131"/>
    </location>
</feature>
<dbReference type="EMBL" id="PGCI01000537">
    <property type="protein sequence ID" value="PLW25438.1"/>
    <property type="molecule type" value="Genomic_DNA"/>
</dbReference>
<feature type="compositionally biased region" description="Polar residues" evidence="1">
    <location>
        <begin position="93"/>
        <end position="104"/>
    </location>
</feature>
<dbReference type="AlphaFoldDB" id="A0A2N5TJ56"/>
<accession>A0A2N5TJ56</accession>
<protein>
    <submittedName>
        <fullName evidence="2">Uncharacterized protein</fullName>
    </submittedName>
</protein>
<gene>
    <name evidence="2" type="ORF">PCASD_23900</name>
</gene>
<evidence type="ECO:0000313" key="2">
    <source>
        <dbReference type="EMBL" id="PLW25438.1"/>
    </source>
</evidence>
<feature type="compositionally biased region" description="Basic and acidic residues" evidence="1">
    <location>
        <begin position="227"/>
        <end position="239"/>
    </location>
</feature>